<dbReference type="InterPro" id="IPR007569">
    <property type="entry name" value="DUF559"/>
</dbReference>
<dbReference type="GO" id="GO:0004519">
    <property type="term" value="F:endonuclease activity"/>
    <property type="evidence" value="ECO:0007669"/>
    <property type="project" value="UniProtKB-KW"/>
</dbReference>
<evidence type="ECO:0000313" key="3">
    <source>
        <dbReference type="Proteomes" id="UP000199689"/>
    </source>
</evidence>
<dbReference type="GeneID" id="87756586"/>
<dbReference type="Gene3D" id="3.40.960.10">
    <property type="entry name" value="VSR Endonuclease"/>
    <property type="match status" value="1"/>
</dbReference>
<evidence type="ECO:0000259" key="1">
    <source>
        <dbReference type="Pfam" id="PF04480"/>
    </source>
</evidence>
<reference evidence="2 3" key="1">
    <citation type="submission" date="2016-10" db="EMBL/GenBank/DDBJ databases">
        <authorList>
            <person name="de Groot N.N."/>
        </authorList>
    </citation>
    <scope>NUCLEOTIDE SEQUENCE [LARGE SCALE GENOMIC DNA]</scope>
    <source>
        <strain evidence="2 3">DSM 15230</strain>
    </source>
</reference>
<keyword evidence="3" id="KW-1185">Reference proteome</keyword>
<organism evidence="2 3">
    <name type="scientific">Allisonella histaminiformans</name>
    <dbReference type="NCBI Taxonomy" id="209880"/>
    <lineage>
        <taxon>Bacteria</taxon>
        <taxon>Bacillati</taxon>
        <taxon>Bacillota</taxon>
        <taxon>Negativicutes</taxon>
        <taxon>Veillonellales</taxon>
        <taxon>Veillonellaceae</taxon>
        <taxon>Allisonella</taxon>
    </lineage>
</organism>
<name>A0A1G5WTE1_9FIRM</name>
<dbReference type="PANTHER" id="PTHR38590:SF1">
    <property type="entry name" value="BLL0828 PROTEIN"/>
    <property type="match status" value="1"/>
</dbReference>
<feature type="domain" description="DUF559" evidence="1">
    <location>
        <begin position="18"/>
        <end position="121"/>
    </location>
</feature>
<dbReference type="Proteomes" id="UP000199689">
    <property type="component" value="Unassembled WGS sequence"/>
</dbReference>
<keyword evidence="2" id="KW-0378">Hydrolase</keyword>
<dbReference type="PANTHER" id="PTHR38590">
    <property type="entry name" value="BLL0828 PROTEIN"/>
    <property type="match status" value="1"/>
</dbReference>
<evidence type="ECO:0000313" key="2">
    <source>
        <dbReference type="EMBL" id="SDA61383.1"/>
    </source>
</evidence>
<dbReference type="AlphaFoldDB" id="A0A1G5WTE1"/>
<sequence length="140" mass="16892">MGKRGIYLSKYIYGKPKAKNHARHLRKTMTKEEGILWRCYLRKYPVRFYRQYAIGQYIADFYCRQAKLVIEIDGSQHFMKDGAAHDYRRTVFMKQFGILVLRFMNKEILTNLSGVCEYIDYVVKQRLKELRSRQSQELYL</sequence>
<dbReference type="Pfam" id="PF04480">
    <property type="entry name" value="DUF559"/>
    <property type="match status" value="1"/>
</dbReference>
<dbReference type="SUPFAM" id="SSF52980">
    <property type="entry name" value="Restriction endonuclease-like"/>
    <property type="match status" value="1"/>
</dbReference>
<gene>
    <name evidence="2" type="ORF">SAMN02910343_01602</name>
</gene>
<dbReference type="RefSeq" id="WP_091365580.1">
    <property type="nucleotide sequence ID" value="NZ_FMXA01000035.1"/>
</dbReference>
<dbReference type="OrthoDB" id="1634139at2"/>
<dbReference type="EMBL" id="FMXA01000035">
    <property type="protein sequence ID" value="SDA61383.1"/>
    <property type="molecule type" value="Genomic_DNA"/>
</dbReference>
<dbReference type="InterPro" id="IPR047216">
    <property type="entry name" value="Endonuclease_DUF559_bact"/>
</dbReference>
<protein>
    <submittedName>
        <fullName evidence="2">Very-short-patch-repair endonuclease</fullName>
    </submittedName>
</protein>
<proteinExistence type="predicted"/>
<accession>A0A1G5WTE1</accession>
<dbReference type="CDD" id="cd01038">
    <property type="entry name" value="Endonuclease_DUF559"/>
    <property type="match status" value="1"/>
</dbReference>
<dbReference type="InterPro" id="IPR011335">
    <property type="entry name" value="Restrct_endonuc-II-like"/>
</dbReference>
<keyword evidence="2" id="KW-0255">Endonuclease</keyword>
<keyword evidence="2" id="KW-0540">Nuclease</keyword>